<protein>
    <submittedName>
        <fullName evidence="2">Uncharacterized protein</fullName>
    </submittedName>
</protein>
<keyword evidence="1" id="KW-0472">Membrane</keyword>
<comment type="caution">
    <text evidence="2">The sequence shown here is derived from an EMBL/GenBank/DDBJ whole genome shotgun (WGS) entry which is preliminary data.</text>
</comment>
<keyword evidence="1" id="KW-0812">Transmembrane</keyword>
<name>A0AA88DEL1_FICCA</name>
<reference evidence="2" key="1">
    <citation type="submission" date="2023-07" db="EMBL/GenBank/DDBJ databases">
        <title>draft genome sequence of fig (Ficus carica).</title>
        <authorList>
            <person name="Takahashi T."/>
            <person name="Nishimura K."/>
        </authorList>
    </citation>
    <scope>NUCLEOTIDE SEQUENCE</scope>
</reference>
<evidence type="ECO:0000256" key="1">
    <source>
        <dbReference type="SAM" id="Phobius"/>
    </source>
</evidence>
<keyword evidence="3" id="KW-1185">Reference proteome</keyword>
<dbReference type="Pfam" id="PF03140">
    <property type="entry name" value="DUF247"/>
    <property type="match status" value="1"/>
</dbReference>
<feature type="transmembrane region" description="Helical" evidence="1">
    <location>
        <begin position="400"/>
        <end position="426"/>
    </location>
</feature>
<evidence type="ECO:0000313" key="2">
    <source>
        <dbReference type="EMBL" id="GMN55180.1"/>
    </source>
</evidence>
<organism evidence="2 3">
    <name type="scientific">Ficus carica</name>
    <name type="common">Common fig</name>
    <dbReference type="NCBI Taxonomy" id="3494"/>
    <lineage>
        <taxon>Eukaryota</taxon>
        <taxon>Viridiplantae</taxon>
        <taxon>Streptophyta</taxon>
        <taxon>Embryophyta</taxon>
        <taxon>Tracheophyta</taxon>
        <taxon>Spermatophyta</taxon>
        <taxon>Magnoliopsida</taxon>
        <taxon>eudicotyledons</taxon>
        <taxon>Gunneridae</taxon>
        <taxon>Pentapetalae</taxon>
        <taxon>rosids</taxon>
        <taxon>fabids</taxon>
        <taxon>Rosales</taxon>
        <taxon>Moraceae</taxon>
        <taxon>Ficeae</taxon>
        <taxon>Ficus</taxon>
    </lineage>
</organism>
<accession>A0AA88DEL1</accession>
<dbReference type="PANTHER" id="PTHR31170:SF25">
    <property type="entry name" value="BNAA09G04570D PROTEIN"/>
    <property type="match status" value="1"/>
</dbReference>
<sequence>MKGEEEDQDDHKLVSKMKKEIENASKLEFIFRIRPESRSKNEQAYTPAKVSIGPFHHEANDTLKKMEHQKWTYAASLLHRRPNLEASLDACVKALKESEHRIKNCYGNQFTNFKSNDFVQMILVDCCFIIELFLKFSIKGLRRRNDTIFTTSGLLYDLRRDMILLENQIPLFVFQQIFHIVPVPPQCTMSFNQLASRFFKNMVPGDLEYLHEKFNQEGYHLLDLIRRCIIPAHPRVLPRDPSTPPEDLDSARRLQKAGIKFKRGWTYSLLDVTFHHIGGVLTIPQLEIHECTEDILRNLIALETHLEDSHQTTSYAFLMRCLVKDKKDVKLLGDRHVLKYDDGKEEDVVNMFKKLGEEVTLKDNYYLRLFEQVDDYKTKSLHAKWERLTTGYAKKTTVSFVVFVVAILLVVFTIVGVFFSVLSFFLHR</sequence>
<dbReference type="PANTHER" id="PTHR31170">
    <property type="entry name" value="BNAC04G53230D PROTEIN"/>
    <property type="match status" value="1"/>
</dbReference>
<gene>
    <name evidence="2" type="ORF">TIFTF001_024296</name>
</gene>
<evidence type="ECO:0000313" key="3">
    <source>
        <dbReference type="Proteomes" id="UP001187192"/>
    </source>
</evidence>
<dbReference type="Proteomes" id="UP001187192">
    <property type="component" value="Unassembled WGS sequence"/>
</dbReference>
<dbReference type="AlphaFoldDB" id="A0AA88DEL1"/>
<dbReference type="InterPro" id="IPR004158">
    <property type="entry name" value="DUF247_pln"/>
</dbReference>
<keyword evidence="1" id="KW-1133">Transmembrane helix</keyword>
<dbReference type="EMBL" id="BTGU01000055">
    <property type="protein sequence ID" value="GMN55180.1"/>
    <property type="molecule type" value="Genomic_DNA"/>
</dbReference>
<proteinExistence type="predicted"/>